<sequence length="448" mass="49828">MNKSIRAKVASKYLACALLIAGASACDKKGFSYDNIVADDGTEYLITDSVTLNMSTVYLDSIPTSALGVALCGTNNDPVFGKISATSYWQVKAFSGTTIPDLAVYDSMVLMLHPARGVYGDTLLKQHVEVYRVTEEIKKPSTNTYLYSNYSFATESTPLGSREMITRPYWDTVYKVRLSDALGKEFFTLSKNKSQTITDQTRFLEYFRGLALKPGANSQIITPYPVGDSLNLRMYYHTDGSQINQTYADFAVYNPASSTSVQFNHIDFTRPPGSPLTNLSATNKSLPSTSSGNKVFVQPLTHLIARIDMPYLRTFTQYHDYTKIMRATLTVRPERLTYVYPYTLPANLALCEINSANVITDTLTSSLTGAVQYGNLVTDLVYNVNTAYTYDITNYCIAEINSSDATSRGLALVPPRSTGLTHFTRAILGDVQHPTNRVEVKIYYLRYK</sequence>
<dbReference type="Pfam" id="PF14092">
    <property type="entry name" value="DUF4270"/>
    <property type="match status" value="1"/>
</dbReference>
<evidence type="ECO:0000313" key="2">
    <source>
        <dbReference type="EMBL" id="MVT11819.1"/>
    </source>
</evidence>
<dbReference type="Proteomes" id="UP000461730">
    <property type="component" value="Unassembled WGS sequence"/>
</dbReference>
<keyword evidence="1" id="KW-0732">Signal</keyword>
<comment type="caution">
    <text evidence="2">The sequence shown here is derived from an EMBL/GenBank/DDBJ whole genome shotgun (WGS) entry which is preliminary data.</text>
</comment>
<proteinExistence type="predicted"/>
<dbReference type="PROSITE" id="PS51257">
    <property type="entry name" value="PROKAR_LIPOPROTEIN"/>
    <property type="match status" value="1"/>
</dbReference>
<evidence type="ECO:0000313" key="3">
    <source>
        <dbReference type="Proteomes" id="UP000461730"/>
    </source>
</evidence>
<accession>A0A7K1UBQ2</accession>
<evidence type="ECO:0000256" key="1">
    <source>
        <dbReference type="SAM" id="SignalP"/>
    </source>
</evidence>
<protein>
    <submittedName>
        <fullName evidence="2">DUF4270 family protein</fullName>
    </submittedName>
</protein>
<organism evidence="2 3">
    <name type="scientific">Chitinophaga tropicalis</name>
    <dbReference type="NCBI Taxonomy" id="2683588"/>
    <lineage>
        <taxon>Bacteria</taxon>
        <taxon>Pseudomonadati</taxon>
        <taxon>Bacteroidota</taxon>
        <taxon>Chitinophagia</taxon>
        <taxon>Chitinophagales</taxon>
        <taxon>Chitinophagaceae</taxon>
        <taxon>Chitinophaga</taxon>
    </lineage>
</organism>
<feature type="chain" id="PRO_5029891771" evidence="1">
    <location>
        <begin position="26"/>
        <end position="448"/>
    </location>
</feature>
<dbReference type="RefSeq" id="WP_157309239.1">
    <property type="nucleotide sequence ID" value="NZ_WRXN01000016.1"/>
</dbReference>
<dbReference type="EMBL" id="WRXN01000016">
    <property type="protein sequence ID" value="MVT11819.1"/>
    <property type="molecule type" value="Genomic_DNA"/>
</dbReference>
<feature type="signal peptide" evidence="1">
    <location>
        <begin position="1"/>
        <end position="25"/>
    </location>
</feature>
<gene>
    <name evidence="2" type="ORF">GO493_26380</name>
</gene>
<keyword evidence="3" id="KW-1185">Reference proteome</keyword>
<reference evidence="2 3" key="1">
    <citation type="submission" date="2019-12" db="EMBL/GenBank/DDBJ databases">
        <title>Chitinophaga sp. strain ysch24 (GDMCC 1.1355), whole genome shotgun sequence.</title>
        <authorList>
            <person name="Zhang X."/>
        </authorList>
    </citation>
    <scope>NUCLEOTIDE SEQUENCE [LARGE SCALE GENOMIC DNA]</scope>
    <source>
        <strain evidence="3">ysch24</strain>
    </source>
</reference>
<dbReference type="InterPro" id="IPR025366">
    <property type="entry name" value="DUF4270"/>
</dbReference>
<dbReference type="AlphaFoldDB" id="A0A7K1UBQ2"/>
<name>A0A7K1UBQ2_9BACT</name>